<name>A0AAV7M519_PLEWA</name>
<evidence type="ECO:0000313" key="1">
    <source>
        <dbReference type="EMBL" id="KAJ1097684.1"/>
    </source>
</evidence>
<sequence>MHTDAEAQNRTAAKRNYVTLFGTICYILVLGDCVSPCVSSWYVGRVHQSGVCRTQRPIWRNVRRPADHTFVALMQLRGPIRGSGNPRRRARKMVSAASTLKRKSDDAVGKCLFLRFLFRHPVKIERRAMRALRA</sequence>
<dbReference type="EMBL" id="JANPWB010000014">
    <property type="protein sequence ID" value="KAJ1097684.1"/>
    <property type="molecule type" value="Genomic_DNA"/>
</dbReference>
<reference evidence="1" key="1">
    <citation type="journal article" date="2022" name="bioRxiv">
        <title>Sequencing and chromosome-scale assembly of the giantPleurodeles waltlgenome.</title>
        <authorList>
            <person name="Brown T."/>
            <person name="Elewa A."/>
            <person name="Iarovenko S."/>
            <person name="Subramanian E."/>
            <person name="Araus A.J."/>
            <person name="Petzold A."/>
            <person name="Susuki M."/>
            <person name="Suzuki K.-i.T."/>
            <person name="Hayashi T."/>
            <person name="Toyoda A."/>
            <person name="Oliveira C."/>
            <person name="Osipova E."/>
            <person name="Leigh N.D."/>
            <person name="Simon A."/>
            <person name="Yun M.H."/>
        </authorList>
    </citation>
    <scope>NUCLEOTIDE SEQUENCE</scope>
    <source>
        <strain evidence="1">20211129_DDA</strain>
        <tissue evidence="1">Liver</tissue>
    </source>
</reference>
<keyword evidence="2" id="KW-1185">Reference proteome</keyword>
<dbReference type="Proteomes" id="UP001066276">
    <property type="component" value="Chromosome 10"/>
</dbReference>
<accession>A0AAV7M519</accession>
<evidence type="ECO:0000313" key="2">
    <source>
        <dbReference type="Proteomes" id="UP001066276"/>
    </source>
</evidence>
<protein>
    <submittedName>
        <fullName evidence="1">Uncharacterized protein</fullName>
    </submittedName>
</protein>
<proteinExistence type="predicted"/>
<organism evidence="1 2">
    <name type="scientific">Pleurodeles waltl</name>
    <name type="common">Iberian ribbed newt</name>
    <dbReference type="NCBI Taxonomy" id="8319"/>
    <lineage>
        <taxon>Eukaryota</taxon>
        <taxon>Metazoa</taxon>
        <taxon>Chordata</taxon>
        <taxon>Craniata</taxon>
        <taxon>Vertebrata</taxon>
        <taxon>Euteleostomi</taxon>
        <taxon>Amphibia</taxon>
        <taxon>Batrachia</taxon>
        <taxon>Caudata</taxon>
        <taxon>Salamandroidea</taxon>
        <taxon>Salamandridae</taxon>
        <taxon>Pleurodelinae</taxon>
        <taxon>Pleurodeles</taxon>
    </lineage>
</organism>
<comment type="caution">
    <text evidence="1">The sequence shown here is derived from an EMBL/GenBank/DDBJ whole genome shotgun (WGS) entry which is preliminary data.</text>
</comment>
<gene>
    <name evidence="1" type="ORF">NDU88_002801</name>
</gene>
<dbReference type="AlphaFoldDB" id="A0AAV7M519"/>